<evidence type="ECO:0000256" key="4">
    <source>
        <dbReference type="ARBA" id="ARBA00022898"/>
    </source>
</evidence>
<name>A0A8K0K7B1_LADFU</name>
<dbReference type="AlphaFoldDB" id="A0A8K0K7B1"/>
<evidence type="ECO:0000256" key="1">
    <source>
        <dbReference type="ARBA" id="ARBA00001933"/>
    </source>
</evidence>
<keyword evidence="4" id="KW-0663">Pyridoxal phosphate</keyword>
<dbReference type="InterPro" id="IPR004839">
    <property type="entry name" value="Aminotransferase_I/II_large"/>
</dbReference>
<dbReference type="Gene3D" id="3.40.640.10">
    <property type="entry name" value="Type I PLP-dependent aspartate aminotransferase-like (Major domain)"/>
    <property type="match status" value="1"/>
</dbReference>
<dbReference type="InterPro" id="IPR050859">
    <property type="entry name" value="Class-I_PLP-dep_aminotransf"/>
</dbReference>
<keyword evidence="7" id="KW-1185">Reference proteome</keyword>
<dbReference type="PANTHER" id="PTHR42790">
    <property type="entry name" value="AMINOTRANSFERASE"/>
    <property type="match status" value="1"/>
</dbReference>
<protein>
    <recommendedName>
        <fullName evidence="5">Aminotransferase class I/classII large domain-containing protein</fullName>
    </recommendedName>
</protein>
<dbReference type="InterPro" id="IPR015424">
    <property type="entry name" value="PyrdxlP-dep_Trfase"/>
</dbReference>
<dbReference type="GO" id="GO:1901605">
    <property type="term" value="P:alpha-amino acid metabolic process"/>
    <property type="evidence" value="ECO:0007669"/>
    <property type="project" value="TreeGrafter"/>
</dbReference>
<sequence>MFHRSPPQRFHSEKMENSTGYSMDYSKYMNEVGKSRHPAVLRVMESMYIGIPEGCVEFAAGKVDPEIFPFESISVKLKDGNSFCLEGNDLMNAVQYQNSAGYPPLRKQLKEMVRHFHKPPYDAETILISGHQDGVCKTLEMMLEKGKSVFVADPTYASGIEMMRPYQPAYYTIREDADGIIPELLIEALERSKKDCGGDPKKMGNLLYIVPNGSNPSGTVIPTKRKKEIYKIACDYDLLILEDDPYFFHNYQEEDSISFLSLDTERRVIRIEGLSKLMTPGFRIGMATGPLPIIEKMEWHMQVSVGHLSSISMMVIHKTLEKWGLEGFNKQVAYVREVYRKRRDLALASAEKYLKGLVKYNIPRAGMFIWMEVIGVEDILDMVLKRAAPKGVMVVPGLTFFVPREGQDPPKNCFRLSYSYVKMEDIDRSHSSPPLDIDIQEPMRMIKVSKCDYPRSIASASESRHYEYRNRYIVDFCNDAILSSSDHLFSPFDDLSCKSKGKLVIALDNVPSEARVDGEKLSVHRDGKSQRDWQFCKQRHRHEVTIGRTQ</sequence>
<keyword evidence="3" id="KW-0808">Transferase</keyword>
<keyword evidence="2" id="KW-0032">Aminotransferase</keyword>
<evidence type="ECO:0000259" key="5">
    <source>
        <dbReference type="Pfam" id="PF00155"/>
    </source>
</evidence>
<dbReference type="SUPFAM" id="SSF53383">
    <property type="entry name" value="PLP-dependent transferases"/>
    <property type="match status" value="1"/>
</dbReference>
<gene>
    <name evidence="6" type="ORF">J437_LFUL005860</name>
</gene>
<dbReference type="Proteomes" id="UP000792457">
    <property type="component" value="Unassembled WGS sequence"/>
</dbReference>
<dbReference type="OrthoDB" id="691673at2759"/>
<dbReference type="GO" id="GO:0016212">
    <property type="term" value="F:kynurenine-oxoglutarate transaminase activity"/>
    <property type="evidence" value="ECO:0007669"/>
    <property type="project" value="TreeGrafter"/>
</dbReference>
<dbReference type="GO" id="GO:0030170">
    <property type="term" value="F:pyridoxal phosphate binding"/>
    <property type="evidence" value="ECO:0007669"/>
    <property type="project" value="InterPro"/>
</dbReference>
<comment type="cofactor">
    <cofactor evidence="1">
        <name>pyridoxal 5'-phosphate</name>
        <dbReference type="ChEBI" id="CHEBI:597326"/>
    </cofactor>
</comment>
<comment type="caution">
    <text evidence="6">The sequence shown here is derived from an EMBL/GenBank/DDBJ whole genome shotgun (WGS) entry which is preliminary data.</text>
</comment>
<dbReference type="CDD" id="cd00609">
    <property type="entry name" value="AAT_like"/>
    <property type="match status" value="1"/>
</dbReference>
<evidence type="ECO:0000256" key="3">
    <source>
        <dbReference type="ARBA" id="ARBA00022679"/>
    </source>
</evidence>
<reference evidence="6" key="1">
    <citation type="submission" date="2013-04" db="EMBL/GenBank/DDBJ databases">
        <authorList>
            <person name="Qu J."/>
            <person name="Murali S.C."/>
            <person name="Bandaranaike D."/>
            <person name="Bellair M."/>
            <person name="Blankenburg K."/>
            <person name="Chao H."/>
            <person name="Dinh H."/>
            <person name="Doddapaneni H."/>
            <person name="Downs B."/>
            <person name="Dugan-Rocha S."/>
            <person name="Elkadiri S."/>
            <person name="Gnanaolivu R.D."/>
            <person name="Hernandez B."/>
            <person name="Javaid M."/>
            <person name="Jayaseelan J.C."/>
            <person name="Lee S."/>
            <person name="Li M."/>
            <person name="Ming W."/>
            <person name="Munidasa M."/>
            <person name="Muniz J."/>
            <person name="Nguyen L."/>
            <person name="Ongeri F."/>
            <person name="Osuji N."/>
            <person name="Pu L.-L."/>
            <person name="Puazo M."/>
            <person name="Qu C."/>
            <person name="Quiroz J."/>
            <person name="Raj R."/>
            <person name="Weissenberger G."/>
            <person name="Xin Y."/>
            <person name="Zou X."/>
            <person name="Han Y."/>
            <person name="Richards S."/>
            <person name="Worley K."/>
            <person name="Muzny D."/>
            <person name="Gibbs R."/>
        </authorList>
    </citation>
    <scope>NUCLEOTIDE SEQUENCE</scope>
    <source>
        <strain evidence="6">Sampled in the wild</strain>
    </source>
</reference>
<dbReference type="EMBL" id="KZ308446">
    <property type="protein sequence ID" value="KAG8229779.1"/>
    <property type="molecule type" value="Genomic_DNA"/>
</dbReference>
<proteinExistence type="predicted"/>
<evidence type="ECO:0000256" key="2">
    <source>
        <dbReference type="ARBA" id="ARBA00022576"/>
    </source>
</evidence>
<reference evidence="6" key="2">
    <citation type="submission" date="2017-10" db="EMBL/GenBank/DDBJ databases">
        <title>Ladona fulva Genome sequencing and assembly.</title>
        <authorList>
            <person name="Murali S."/>
            <person name="Richards S."/>
            <person name="Bandaranaike D."/>
            <person name="Bellair M."/>
            <person name="Blankenburg K."/>
            <person name="Chao H."/>
            <person name="Dinh H."/>
            <person name="Doddapaneni H."/>
            <person name="Dugan-Rocha S."/>
            <person name="Elkadiri S."/>
            <person name="Gnanaolivu R."/>
            <person name="Hernandez B."/>
            <person name="Skinner E."/>
            <person name="Javaid M."/>
            <person name="Lee S."/>
            <person name="Li M."/>
            <person name="Ming W."/>
            <person name="Munidasa M."/>
            <person name="Muniz J."/>
            <person name="Nguyen L."/>
            <person name="Hughes D."/>
            <person name="Osuji N."/>
            <person name="Pu L.-L."/>
            <person name="Puazo M."/>
            <person name="Qu C."/>
            <person name="Quiroz J."/>
            <person name="Raj R."/>
            <person name="Weissenberger G."/>
            <person name="Xin Y."/>
            <person name="Zou X."/>
            <person name="Han Y."/>
            <person name="Worley K."/>
            <person name="Muzny D."/>
            <person name="Gibbs R."/>
        </authorList>
    </citation>
    <scope>NUCLEOTIDE SEQUENCE</scope>
    <source>
        <strain evidence="6">Sampled in the wild</strain>
    </source>
</reference>
<evidence type="ECO:0000313" key="7">
    <source>
        <dbReference type="Proteomes" id="UP000792457"/>
    </source>
</evidence>
<accession>A0A8K0K7B1</accession>
<dbReference type="Pfam" id="PF00155">
    <property type="entry name" value="Aminotran_1_2"/>
    <property type="match status" value="1"/>
</dbReference>
<dbReference type="PANTHER" id="PTHR42790:SF19">
    <property type="entry name" value="KYNURENINE_ALPHA-AMINOADIPATE AMINOTRANSFERASE, MITOCHONDRIAL"/>
    <property type="match status" value="1"/>
</dbReference>
<feature type="domain" description="Aminotransferase class I/classII large" evidence="5">
    <location>
        <begin position="93"/>
        <end position="428"/>
    </location>
</feature>
<dbReference type="InterPro" id="IPR015421">
    <property type="entry name" value="PyrdxlP-dep_Trfase_major"/>
</dbReference>
<organism evidence="6 7">
    <name type="scientific">Ladona fulva</name>
    <name type="common">Scarce chaser dragonfly</name>
    <name type="synonym">Libellula fulva</name>
    <dbReference type="NCBI Taxonomy" id="123851"/>
    <lineage>
        <taxon>Eukaryota</taxon>
        <taxon>Metazoa</taxon>
        <taxon>Ecdysozoa</taxon>
        <taxon>Arthropoda</taxon>
        <taxon>Hexapoda</taxon>
        <taxon>Insecta</taxon>
        <taxon>Pterygota</taxon>
        <taxon>Palaeoptera</taxon>
        <taxon>Odonata</taxon>
        <taxon>Epiprocta</taxon>
        <taxon>Anisoptera</taxon>
        <taxon>Libelluloidea</taxon>
        <taxon>Libellulidae</taxon>
        <taxon>Ladona</taxon>
    </lineage>
</organism>
<evidence type="ECO:0000313" key="6">
    <source>
        <dbReference type="EMBL" id="KAG8229779.1"/>
    </source>
</evidence>